<dbReference type="PROSITE" id="PS51077">
    <property type="entry name" value="HTH_ICLR"/>
    <property type="match status" value="1"/>
</dbReference>
<evidence type="ECO:0000259" key="4">
    <source>
        <dbReference type="PROSITE" id="PS51077"/>
    </source>
</evidence>
<evidence type="ECO:0000256" key="3">
    <source>
        <dbReference type="ARBA" id="ARBA00023163"/>
    </source>
</evidence>
<dbReference type="InterPro" id="IPR050707">
    <property type="entry name" value="HTH_MetabolicPath_Reg"/>
</dbReference>
<evidence type="ECO:0000256" key="1">
    <source>
        <dbReference type="ARBA" id="ARBA00023015"/>
    </source>
</evidence>
<dbReference type="Pfam" id="PF09339">
    <property type="entry name" value="HTH_IclR"/>
    <property type="match status" value="1"/>
</dbReference>
<dbReference type="InterPro" id="IPR014757">
    <property type="entry name" value="Tscrpt_reg_IclR_C"/>
</dbReference>
<evidence type="ECO:0000313" key="6">
    <source>
        <dbReference type="EMBL" id="TSH91595.1"/>
    </source>
</evidence>
<reference evidence="6 7" key="1">
    <citation type="submission" date="2019-07" db="EMBL/GenBank/DDBJ databases">
        <title>Qingshengfaniella alkalisoli gen. nov., sp. nov., isolated from saline soil.</title>
        <authorList>
            <person name="Xu L."/>
            <person name="Huang X.-X."/>
            <person name="Sun J.-Q."/>
        </authorList>
    </citation>
    <scope>NUCLEOTIDE SEQUENCE [LARGE SCALE GENOMIC DNA]</scope>
    <source>
        <strain evidence="6 7">DSM 27279</strain>
    </source>
</reference>
<accession>A0A556AFD4</accession>
<name>A0A556AFD4_9BURK</name>
<feature type="domain" description="HTH iclR-type" evidence="4">
    <location>
        <begin position="14"/>
        <end position="76"/>
    </location>
</feature>
<dbReference type="GO" id="GO:0003700">
    <property type="term" value="F:DNA-binding transcription factor activity"/>
    <property type="evidence" value="ECO:0007669"/>
    <property type="project" value="TreeGrafter"/>
</dbReference>
<protein>
    <submittedName>
        <fullName evidence="6">IclR family transcriptional regulator</fullName>
    </submittedName>
</protein>
<proteinExistence type="predicted"/>
<dbReference type="InterPro" id="IPR036390">
    <property type="entry name" value="WH_DNA-bd_sf"/>
</dbReference>
<dbReference type="InterPro" id="IPR036388">
    <property type="entry name" value="WH-like_DNA-bd_sf"/>
</dbReference>
<dbReference type="RefSeq" id="WP_143949767.1">
    <property type="nucleotide sequence ID" value="NZ_BAABMB010000006.1"/>
</dbReference>
<keyword evidence="7" id="KW-1185">Reference proteome</keyword>
<dbReference type="GO" id="GO:0045892">
    <property type="term" value="P:negative regulation of DNA-templated transcription"/>
    <property type="evidence" value="ECO:0007669"/>
    <property type="project" value="TreeGrafter"/>
</dbReference>
<dbReference type="AlphaFoldDB" id="A0A556AFD4"/>
<dbReference type="InterPro" id="IPR029016">
    <property type="entry name" value="GAF-like_dom_sf"/>
</dbReference>
<evidence type="ECO:0000259" key="5">
    <source>
        <dbReference type="PROSITE" id="PS51078"/>
    </source>
</evidence>
<dbReference type="SUPFAM" id="SSF55781">
    <property type="entry name" value="GAF domain-like"/>
    <property type="match status" value="1"/>
</dbReference>
<evidence type="ECO:0000313" key="7">
    <source>
        <dbReference type="Proteomes" id="UP000318405"/>
    </source>
</evidence>
<dbReference type="PANTHER" id="PTHR30136:SF33">
    <property type="entry name" value="TRANSCRIPTIONAL REGULATORY PROTEIN"/>
    <property type="match status" value="1"/>
</dbReference>
<dbReference type="Gene3D" id="3.30.450.40">
    <property type="match status" value="1"/>
</dbReference>
<dbReference type="OrthoDB" id="5401369at2"/>
<feature type="domain" description="IclR-ED" evidence="5">
    <location>
        <begin position="77"/>
        <end position="260"/>
    </location>
</feature>
<dbReference type="PANTHER" id="PTHR30136">
    <property type="entry name" value="HELIX-TURN-HELIX TRANSCRIPTIONAL REGULATOR, ICLR FAMILY"/>
    <property type="match status" value="1"/>
</dbReference>
<evidence type="ECO:0000256" key="2">
    <source>
        <dbReference type="ARBA" id="ARBA00023125"/>
    </source>
</evidence>
<keyword evidence="2" id="KW-0238">DNA-binding</keyword>
<dbReference type="InterPro" id="IPR005471">
    <property type="entry name" value="Tscrpt_reg_IclR_N"/>
</dbReference>
<gene>
    <name evidence="6" type="ORF">FOZ76_18515</name>
</gene>
<comment type="caution">
    <text evidence="6">The sequence shown here is derived from an EMBL/GenBank/DDBJ whole genome shotgun (WGS) entry which is preliminary data.</text>
</comment>
<dbReference type="Proteomes" id="UP000318405">
    <property type="component" value="Unassembled WGS sequence"/>
</dbReference>
<dbReference type="GO" id="GO:0003677">
    <property type="term" value="F:DNA binding"/>
    <property type="evidence" value="ECO:0007669"/>
    <property type="project" value="UniProtKB-KW"/>
</dbReference>
<dbReference type="SMART" id="SM00346">
    <property type="entry name" value="HTH_ICLR"/>
    <property type="match status" value="1"/>
</dbReference>
<dbReference type="EMBL" id="VLTJ01000035">
    <property type="protein sequence ID" value="TSH91595.1"/>
    <property type="molecule type" value="Genomic_DNA"/>
</dbReference>
<keyword evidence="3" id="KW-0804">Transcription</keyword>
<organism evidence="6 7">
    <name type="scientific">Verticiella sediminum</name>
    <dbReference type="NCBI Taxonomy" id="1247510"/>
    <lineage>
        <taxon>Bacteria</taxon>
        <taxon>Pseudomonadati</taxon>
        <taxon>Pseudomonadota</taxon>
        <taxon>Betaproteobacteria</taxon>
        <taxon>Burkholderiales</taxon>
        <taxon>Alcaligenaceae</taxon>
        <taxon>Verticiella</taxon>
    </lineage>
</organism>
<dbReference type="PROSITE" id="PS51078">
    <property type="entry name" value="ICLR_ED"/>
    <property type="match status" value="1"/>
</dbReference>
<dbReference type="SUPFAM" id="SSF46785">
    <property type="entry name" value="Winged helix' DNA-binding domain"/>
    <property type="match status" value="1"/>
</dbReference>
<dbReference type="Gene3D" id="1.10.10.10">
    <property type="entry name" value="Winged helix-like DNA-binding domain superfamily/Winged helix DNA-binding domain"/>
    <property type="match status" value="1"/>
</dbReference>
<keyword evidence="1" id="KW-0805">Transcription regulation</keyword>
<sequence>MSTPQPRPEATDEVTALARGLVVLQTVASHRGPLGHTELSRLTGIPKTTMTRLLGTLVSHHMLLQEHDGERYSLGAGALDLGSAYLRHFDVRARIRPYLVELAEFSGATVHLGVRDRFDMVLIDTIRPDTGMIFSRLDIGARLNVCTSAIGRAYLHELAPDERRQLLESARIAAADEWARWGSGVEAALQEADRTGYCASFGEWHPHVNSIAIGFTGPHGTRYAFNCGGPSFVFDRDTMLQRIGPRLVACRAAIVEKIGKTSLA</sequence>
<dbReference type="Pfam" id="PF01614">
    <property type="entry name" value="IclR_C"/>
    <property type="match status" value="1"/>
</dbReference>